<keyword evidence="2" id="KW-1185">Reference proteome</keyword>
<proteinExistence type="predicted"/>
<dbReference type="Proteomes" id="UP000005642">
    <property type="component" value="Segment"/>
</dbReference>
<sequence>MLLSNLCAIECLFDASNVCSIEPVFDAGHSVAVLRPGGRSPLRRGGFLL</sequence>
<organism evidence="1 2">
    <name type="scientific">Gordonia phage GRU1</name>
    <dbReference type="NCBI Taxonomy" id="1109710"/>
    <lineage>
        <taxon>Viruses</taxon>
        <taxon>Duplodnaviria</taxon>
        <taxon>Heunggongvirae</taxon>
        <taxon>Uroviricota</taxon>
        <taxon>Caudoviricetes</taxon>
        <taxon>Zierdtviridae</taxon>
        <taxon>Emilbogenvirinae</taxon>
        <taxon>Gruunavirus</taxon>
        <taxon>Gruunavirus GRU1</taxon>
    </lineage>
</organism>
<dbReference type="GeneID" id="11459624"/>
<reference evidence="1 2" key="1">
    <citation type="journal article" date="2011" name="Appl. Environ. Microbiol.">
        <title>Genome sequence and characterization of the related Gordonia phages GTE5 and GRU1 and their use as potential biocontrol agents.</title>
        <authorList>
            <person name="Petrovski S."/>
            <person name="Tillett D."/>
            <person name="Seviour R.J."/>
        </authorList>
    </citation>
    <scope>NUCLEOTIDE SEQUENCE [LARGE SCALE GENOMIC DNA]</scope>
</reference>
<name>G8EK26_9CAUD</name>
<accession>G8EK26</accession>
<dbReference type="EMBL" id="JF923797">
    <property type="protein sequence ID" value="AET09908.1"/>
    <property type="molecule type" value="Genomic_DNA"/>
</dbReference>
<dbReference type="KEGG" id="vg:11459624"/>
<dbReference type="RefSeq" id="YP_004935890.1">
    <property type="nucleotide sequence ID" value="NC_016435.1"/>
</dbReference>
<protein>
    <submittedName>
        <fullName evidence="1">Uncharacterized protein</fullName>
    </submittedName>
</protein>
<evidence type="ECO:0000313" key="1">
    <source>
        <dbReference type="EMBL" id="AET09908.1"/>
    </source>
</evidence>
<evidence type="ECO:0000313" key="2">
    <source>
        <dbReference type="Proteomes" id="UP000005642"/>
    </source>
</evidence>